<name>A0A873WHM3_9CAUD</name>
<proteinExistence type="predicted"/>
<keyword evidence="3" id="KW-1185">Reference proteome</keyword>
<evidence type="ECO:0000256" key="1">
    <source>
        <dbReference type="SAM" id="MobiDB-lite"/>
    </source>
</evidence>
<evidence type="ECO:0000313" key="2">
    <source>
        <dbReference type="EMBL" id="QPB09628.1"/>
    </source>
</evidence>
<accession>A0A873WHM3</accession>
<feature type="region of interest" description="Disordered" evidence="1">
    <location>
        <begin position="49"/>
        <end position="76"/>
    </location>
</feature>
<feature type="compositionally biased region" description="Low complexity" evidence="1">
    <location>
        <begin position="55"/>
        <end position="76"/>
    </location>
</feature>
<evidence type="ECO:0000313" key="3">
    <source>
        <dbReference type="Proteomes" id="UP000662797"/>
    </source>
</evidence>
<dbReference type="Proteomes" id="UP000662797">
    <property type="component" value="Segment"/>
</dbReference>
<organism evidence="2 3">
    <name type="scientific">Streptomyces phage Spernnie</name>
    <dbReference type="NCBI Taxonomy" id="2767588"/>
    <lineage>
        <taxon>Viruses</taxon>
        <taxon>Duplodnaviria</taxon>
        <taxon>Heunggongvirae</taxon>
        <taxon>Uroviricota</taxon>
        <taxon>Caudoviricetes</taxon>
        <taxon>Arquatrovirinae</taxon>
        <taxon>Sentinelvirus</taxon>
        <taxon>Sentinelvirus spernnie</taxon>
    </lineage>
</organism>
<reference evidence="2" key="1">
    <citation type="submission" date="2020-07" db="EMBL/GenBank/DDBJ databases">
        <title>Complete genome sequence of Streptomyces phage Spernnie.</title>
        <authorList>
            <person name="Tate N.B."/>
            <person name="Melbern L."/>
            <person name="Clark J.D."/>
            <person name="Hernandez I."/>
            <person name="Liu M."/>
            <person name="Burrowes B.H."/>
        </authorList>
    </citation>
    <scope>NUCLEOTIDE SEQUENCE</scope>
</reference>
<gene>
    <name evidence="2" type="ORF">CPT_Spernnie_024</name>
</gene>
<dbReference type="EMBL" id="MT701594">
    <property type="protein sequence ID" value="QPB09628.1"/>
    <property type="molecule type" value="Genomic_DNA"/>
</dbReference>
<protein>
    <submittedName>
        <fullName evidence="2">Uncharacterized protein</fullName>
    </submittedName>
</protein>
<sequence length="91" mass="9157">MSQFCLAFSISSRLTTFGRRRAVVFLTGAAFLTGACLTTFGAGAGLGSGSGSGAGSSSWPSSTSSNHSSNGSACSSHRSFVILRPSLTVMV</sequence>